<keyword evidence="2" id="KW-0472">Membrane</keyword>
<comment type="caution">
    <text evidence="3">The sequence shown here is derived from an EMBL/GenBank/DDBJ whole genome shotgun (WGS) entry which is preliminary data.</text>
</comment>
<sequence>MIDLLPAKELVSMDLAFLPSHPLFSTILTLYILVLLYSPPFFLTVLLSPVPALTVILLLTLLRLGTAQDPTIDTPQEEPRLREEDDPGEPSLDWPDNELPFVYWDVKAPLEVIYEEADEEAGDLDQCDRLERWPSLSLFFPESDTDSDSDCSSVGEFPSVVDSWVSPEEENGFGWIDSERDGLIEIQLDLDLHGGVEKKERCWDFHGEEDNLIEIDISPARNGKFLAEKMVDSRREGPLVALR</sequence>
<dbReference type="AlphaFoldDB" id="A0AAN7M3N1"/>
<evidence type="ECO:0000256" key="1">
    <source>
        <dbReference type="SAM" id="MobiDB-lite"/>
    </source>
</evidence>
<dbReference type="PANTHER" id="PTHR37746">
    <property type="entry name" value="TRANSMEMBRANE PROTEIN"/>
    <property type="match status" value="1"/>
</dbReference>
<accession>A0AAN7M3N1</accession>
<organism evidence="3 4">
    <name type="scientific">Trapa natans</name>
    <name type="common">Water chestnut</name>
    <dbReference type="NCBI Taxonomy" id="22666"/>
    <lineage>
        <taxon>Eukaryota</taxon>
        <taxon>Viridiplantae</taxon>
        <taxon>Streptophyta</taxon>
        <taxon>Embryophyta</taxon>
        <taxon>Tracheophyta</taxon>
        <taxon>Spermatophyta</taxon>
        <taxon>Magnoliopsida</taxon>
        <taxon>eudicotyledons</taxon>
        <taxon>Gunneridae</taxon>
        <taxon>Pentapetalae</taxon>
        <taxon>rosids</taxon>
        <taxon>malvids</taxon>
        <taxon>Myrtales</taxon>
        <taxon>Lythraceae</taxon>
        <taxon>Trapa</taxon>
    </lineage>
</organism>
<name>A0AAN7M3N1_TRANT</name>
<reference evidence="3 4" key="1">
    <citation type="journal article" date="2023" name="Hortic Res">
        <title>Pangenome of water caltrop reveals structural variations and asymmetric subgenome divergence after allopolyploidization.</title>
        <authorList>
            <person name="Zhang X."/>
            <person name="Chen Y."/>
            <person name="Wang L."/>
            <person name="Yuan Y."/>
            <person name="Fang M."/>
            <person name="Shi L."/>
            <person name="Lu R."/>
            <person name="Comes H.P."/>
            <person name="Ma Y."/>
            <person name="Chen Y."/>
            <person name="Huang G."/>
            <person name="Zhou Y."/>
            <person name="Zheng Z."/>
            <person name="Qiu Y."/>
        </authorList>
    </citation>
    <scope>NUCLEOTIDE SEQUENCE [LARGE SCALE GENOMIC DNA]</scope>
    <source>
        <strain evidence="3">F231</strain>
    </source>
</reference>
<evidence type="ECO:0000256" key="2">
    <source>
        <dbReference type="SAM" id="Phobius"/>
    </source>
</evidence>
<feature type="region of interest" description="Disordered" evidence="1">
    <location>
        <begin position="69"/>
        <end position="93"/>
    </location>
</feature>
<feature type="transmembrane region" description="Helical" evidence="2">
    <location>
        <begin position="41"/>
        <end position="62"/>
    </location>
</feature>
<keyword evidence="2" id="KW-0812">Transmembrane</keyword>
<keyword evidence="4" id="KW-1185">Reference proteome</keyword>
<dbReference type="Proteomes" id="UP001346149">
    <property type="component" value="Unassembled WGS sequence"/>
</dbReference>
<dbReference type="PANTHER" id="PTHR37746:SF1">
    <property type="entry name" value="TRANSMEMBRANE PROTEIN"/>
    <property type="match status" value="1"/>
</dbReference>
<gene>
    <name evidence="3" type="ORF">SAY86_030892</name>
</gene>
<protein>
    <submittedName>
        <fullName evidence="3">Uncharacterized protein</fullName>
    </submittedName>
</protein>
<proteinExistence type="predicted"/>
<evidence type="ECO:0000313" key="4">
    <source>
        <dbReference type="Proteomes" id="UP001346149"/>
    </source>
</evidence>
<feature type="transmembrane region" description="Helical" evidence="2">
    <location>
        <begin position="15"/>
        <end position="35"/>
    </location>
</feature>
<dbReference type="EMBL" id="JAXQNO010000005">
    <property type="protein sequence ID" value="KAK4798566.1"/>
    <property type="molecule type" value="Genomic_DNA"/>
</dbReference>
<keyword evidence="2" id="KW-1133">Transmembrane helix</keyword>
<evidence type="ECO:0000313" key="3">
    <source>
        <dbReference type="EMBL" id="KAK4798566.1"/>
    </source>
</evidence>